<evidence type="ECO:0000313" key="6">
    <source>
        <dbReference type="EMBL" id="CAF0985761.1"/>
    </source>
</evidence>
<dbReference type="PANTHER" id="PTHR47160:SF10">
    <property type="entry name" value="MULE TRANSPOSASE DOMAIN-CONTAINING PROTEIN"/>
    <property type="match status" value="1"/>
</dbReference>
<evidence type="ECO:0008006" key="8">
    <source>
        <dbReference type="Google" id="ProtNLM"/>
    </source>
</evidence>
<keyword evidence="2" id="KW-0863">Zinc-finger</keyword>
<organism evidence="6 7">
    <name type="scientific">Brachionus calyciflorus</name>
    <dbReference type="NCBI Taxonomy" id="104777"/>
    <lineage>
        <taxon>Eukaryota</taxon>
        <taxon>Metazoa</taxon>
        <taxon>Spiralia</taxon>
        <taxon>Gnathifera</taxon>
        <taxon>Rotifera</taxon>
        <taxon>Eurotatoria</taxon>
        <taxon>Monogononta</taxon>
        <taxon>Pseudotrocha</taxon>
        <taxon>Ploima</taxon>
        <taxon>Brachionidae</taxon>
        <taxon>Brachionus</taxon>
    </lineage>
</organism>
<evidence type="ECO:0000313" key="7">
    <source>
        <dbReference type="Proteomes" id="UP000663879"/>
    </source>
</evidence>
<dbReference type="InterPro" id="IPR007588">
    <property type="entry name" value="Znf_FLYWCH"/>
</dbReference>
<evidence type="ECO:0000256" key="2">
    <source>
        <dbReference type="ARBA" id="ARBA00022771"/>
    </source>
</evidence>
<dbReference type="Pfam" id="PF04500">
    <property type="entry name" value="FLYWCH"/>
    <property type="match status" value="1"/>
</dbReference>
<keyword evidence="1" id="KW-0479">Metal-binding</keyword>
<dbReference type="AlphaFoldDB" id="A0A814FPG3"/>
<reference evidence="6" key="1">
    <citation type="submission" date="2021-02" db="EMBL/GenBank/DDBJ databases">
        <authorList>
            <person name="Nowell W R."/>
        </authorList>
    </citation>
    <scope>NUCLEOTIDE SEQUENCE</scope>
    <source>
        <strain evidence="6">Ploen Becks lab</strain>
    </source>
</reference>
<dbReference type="GO" id="GO:0008270">
    <property type="term" value="F:zinc ion binding"/>
    <property type="evidence" value="ECO:0007669"/>
    <property type="project" value="UniProtKB-KW"/>
</dbReference>
<accession>A0A814FPG3</accession>
<sequence>MFSNFNQLCFNQFCNDLNDSLDVAIQQNSKLSENEPFDLIENFDFDFYNNSVEISLNENAGTTSKDEFQIILEQVNSEVLEEESAHTWTQTKTQKGGYKVVSCGYAYTVEKPSQALVPTASTIYWKCEQHKNCSGRAISYGLKHPLTHTKKHTHNRDLKRTEVLKCKQGIMEKALNTNDPPRTIMTQIQKGLNLETICALNKPDAMRQFINRTRHKKFSFKKFTATSLSEIEVPVELRKTFRGQEFYWDDSGKDDKNRIIIFTTEENLKILDQNLDWYADGTFYIAPTFYKQIYTLHVNKNKTIIPCVYALLPNKKKVTYRKLFKMVKSNLNNSPNSINMDFEKAAMNAAQEIFKCKIHGCFFHLSQSLFRRVQRNSLKEYSLNDKFRYSFKLVQSLAFLPIQDVVTGFKLIQKQCPKSFEPILNYFESVYIGKLKPNSKTHRMVAQYPIETWNVFERVKRGLPRTNNNVDNWHSRIQADVRKKMNILTLIEILRLEQSKVENDYARLVSGEVLKSKMPKLQIEKEKNIERLVDGYNGNTWEHMTGVSRNFLDLKKAN</sequence>
<dbReference type="EMBL" id="CAJNOC010003508">
    <property type="protein sequence ID" value="CAF0985761.1"/>
    <property type="molecule type" value="Genomic_DNA"/>
</dbReference>
<keyword evidence="3" id="KW-0862">Zinc</keyword>
<comment type="caution">
    <text evidence="6">The sequence shown here is derived from an EMBL/GenBank/DDBJ whole genome shotgun (WGS) entry which is preliminary data.</text>
</comment>
<dbReference type="Pfam" id="PF10551">
    <property type="entry name" value="MULE"/>
    <property type="match status" value="1"/>
</dbReference>
<dbReference type="InterPro" id="IPR018289">
    <property type="entry name" value="MULE_transposase_dom"/>
</dbReference>
<dbReference type="PANTHER" id="PTHR47160">
    <property type="entry name" value="PUTATIVE-RELATED"/>
    <property type="match status" value="1"/>
</dbReference>
<evidence type="ECO:0000256" key="1">
    <source>
        <dbReference type="ARBA" id="ARBA00022723"/>
    </source>
</evidence>
<dbReference type="OrthoDB" id="10029846at2759"/>
<protein>
    <recommendedName>
        <fullName evidence="8">MULE transposase domain-containing protein</fullName>
    </recommendedName>
</protein>
<proteinExistence type="predicted"/>
<dbReference type="Proteomes" id="UP000663879">
    <property type="component" value="Unassembled WGS sequence"/>
</dbReference>
<evidence type="ECO:0000259" key="4">
    <source>
        <dbReference type="Pfam" id="PF04500"/>
    </source>
</evidence>
<gene>
    <name evidence="6" type="ORF">OXX778_LOCUS15659</name>
</gene>
<keyword evidence="7" id="KW-1185">Reference proteome</keyword>
<evidence type="ECO:0000256" key="3">
    <source>
        <dbReference type="ARBA" id="ARBA00022833"/>
    </source>
</evidence>
<feature type="domain" description="FLYWCH-type" evidence="4">
    <location>
        <begin position="91"/>
        <end position="154"/>
    </location>
</feature>
<evidence type="ECO:0000259" key="5">
    <source>
        <dbReference type="Pfam" id="PF10551"/>
    </source>
</evidence>
<feature type="domain" description="MULE transposase" evidence="5">
    <location>
        <begin position="278"/>
        <end position="367"/>
    </location>
</feature>
<dbReference type="Gene3D" id="2.20.25.240">
    <property type="match status" value="1"/>
</dbReference>
<name>A0A814FPG3_9BILA</name>